<feature type="region of interest" description="Disordered" evidence="1">
    <location>
        <begin position="27"/>
        <end position="78"/>
    </location>
</feature>
<comment type="caution">
    <text evidence="2">The sequence shown here is derived from an EMBL/GenBank/DDBJ whole genome shotgun (WGS) entry which is preliminary data.</text>
</comment>
<dbReference type="AlphaFoldDB" id="A0AAD5XPX6"/>
<dbReference type="EMBL" id="JADGJQ010000009">
    <property type="protein sequence ID" value="KAJ3182330.1"/>
    <property type="molecule type" value="Genomic_DNA"/>
</dbReference>
<name>A0AAD5XPX6_9FUNG</name>
<evidence type="ECO:0000256" key="1">
    <source>
        <dbReference type="SAM" id="MobiDB-lite"/>
    </source>
</evidence>
<keyword evidence="3" id="KW-1185">Reference proteome</keyword>
<gene>
    <name evidence="2" type="ORF">HDU87_008493</name>
</gene>
<feature type="compositionally biased region" description="Low complexity" evidence="1">
    <location>
        <begin position="362"/>
        <end position="383"/>
    </location>
</feature>
<proteinExistence type="predicted"/>
<feature type="compositionally biased region" description="Pro residues" evidence="1">
    <location>
        <begin position="46"/>
        <end position="59"/>
    </location>
</feature>
<accession>A0AAD5XPX6</accession>
<evidence type="ECO:0000313" key="2">
    <source>
        <dbReference type="EMBL" id="KAJ3182330.1"/>
    </source>
</evidence>
<evidence type="ECO:0000313" key="3">
    <source>
        <dbReference type="Proteomes" id="UP001212152"/>
    </source>
</evidence>
<sequence>MPSYHEADSPLWDQLVLRLDEDQLSYERSLLHNTQKQQQQKRSASQPPPPKSPPPPLPPAVDRTRKRVSSSSSSSSFKTDVPWTRKAFARLLFMDDADFRKFASGFVMPDPFTLNALRFHAAYSDLCTDMSDALGDAYQLALPRHTAPSFGIARFLSPICPPPTAPPLSVPTHLVPRFRNLWNTYLNDTNTNSQTYLATSLRSDERAALRLAISAERIWCGVLDESVAKILEDVYRGAFAAFVERYGCSPLQRVANNGYGADSESLLASPTARRRSALLKISTTGTQPHSVTHYHHPDAVFHYPSPASTPTSSVSPPQLRYSSRRDSIYSDTMMTTSPSRASMAMPAVPPRASSLRPPPVWAVSSSSSSSRESSARSSSAGARRQQHSHSPPAHVSTISTLDVVQRDSGVSVGSRTRK</sequence>
<reference evidence="2" key="1">
    <citation type="submission" date="2020-05" db="EMBL/GenBank/DDBJ databases">
        <title>Phylogenomic resolution of chytrid fungi.</title>
        <authorList>
            <person name="Stajich J.E."/>
            <person name="Amses K."/>
            <person name="Simmons R."/>
            <person name="Seto K."/>
            <person name="Myers J."/>
            <person name="Bonds A."/>
            <person name="Quandt C.A."/>
            <person name="Barry K."/>
            <person name="Liu P."/>
            <person name="Grigoriev I."/>
            <person name="Longcore J.E."/>
            <person name="James T.Y."/>
        </authorList>
    </citation>
    <scope>NUCLEOTIDE SEQUENCE</scope>
    <source>
        <strain evidence="2">JEL0379</strain>
    </source>
</reference>
<organism evidence="2 3">
    <name type="scientific">Geranomyces variabilis</name>
    <dbReference type="NCBI Taxonomy" id="109894"/>
    <lineage>
        <taxon>Eukaryota</taxon>
        <taxon>Fungi</taxon>
        <taxon>Fungi incertae sedis</taxon>
        <taxon>Chytridiomycota</taxon>
        <taxon>Chytridiomycota incertae sedis</taxon>
        <taxon>Chytridiomycetes</taxon>
        <taxon>Spizellomycetales</taxon>
        <taxon>Powellomycetaceae</taxon>
        <taxon>Geranomyces</taxon>
    </lineage>
</organism>
<feature type="compositionally biased region" description="Low complexity" evidence="1">
    <location>
        <begin position="35"/>
        <end position="45"/>
    </location>
</feature>
<feature type="compositionally biased region" description="Low complexity" evidence="1">
    <location>
        <begin position="304"/>
        <end position="321"/>
    </location>
</feature>
<feature type="region of interest" description="Disordered" evidence="1">
    <location>
        <begin position="284"/>
        <end position="418"/>
    </location>
</feature>
<dbReference type="Proteomes" id="UP001212152">
    <property type="component" value="Unassembled WGS sequence"/>
</dbReference>
<protein>
    <submittedName>
        <fullName evidence="2">Uncharacterized protein</fullName>
    </submittedName>
</protein>